<keyword evidence="2" id="KW-1185">Reference proteome</keyword>
<name>A0A098LF18_9BACT</name>
<dbReference type="AlphaFoldDB" id="A0A098LF18"/>
<protein>
    <submittedName>
        <fullName evidence="1">Uncharacterized protein</fullName>
    </submittedName>
</protein>
<gene>
    <name evidence="1" type="ORF">MYP_2769</name>
</gene>
<dbReference type="STRING" id="153721.MYP_2769"/>
<dbReference type="RefSeq" id="WP_197060081.1">
    <property type="nucleotide sequence ID" value="NZ_BBLT01000005.1"/>
</dbReference>
<comment type="caution">
    <text evidence="1">The sequence shown here is derived from an EMBL/GenBank/DDBJ whole genome shotgun (WGS) entry which is preliminary data.</text>
</comment>
<sequence length="52" mass="5679">MFRVNTRNKVRAGNIGCISNPSSGNFQFSVESNESSAAKTETFRLGRKHSGC</sequence>
<dbReference type="EMBL" id="BBLT01000005">
    <property type="protein sequence ID" value="GAL85540.1"/>
    <property type="molecule type" value="Genomic_DNA"/>
</dbReference>
<accession>A0A098LF18</accession>
<evidence type="ECO:0000313" key="2">
    <source>
        <dbReference type="Proteomes" id="UP000030185"/>
    </source>
</evidence>
<reference evidence="1 2" key="1">
    <citation type="submission" date="2014-09" db="EMBL/GenBank/DDBJ databases">
        <title>Sporocytophaga myxococcoides PG-01 genome sequencing.</title>
        <authorList>
            <person name="Liu L."/>
            <person name="Gao P.J."/>
            <person name="Chen G.J."/>
            <person name="Wang L.S."/>
        </authorList>
    </citation>
    <scope>NUCLEOTIDE SEQUENCE [LARGE SCALE GENOMIC DNA]</scope>
    <source>
        <strain evidence="1 2">PG-01</strain>
    </source>
</reference>
<proteinExistence type="predicted"/>
<dbReference type="Proteomes" id="UP000030185">
    <property type="component" value="Unassembled WGS sequence"/>
</dbReference>
<organism evidence="1 2">
    <name type="scientific">Sporocytophaga myxococcoides</name>
    <dbReference type="NCBI Taxonomy" id="153721"/>
    <lineage>
        <taxon>Bacteria</taxon>
        <taxon>Pseudomonadati</taxon>
        <taxon>Bacteroidota</taxon>
        <taxon>Cytophagia</taxon>
        <taxon>Cytophagales</taxon>
        <taxon>Cytophagaceae</taxon>
        <taxon>Sporocytophaga</taxon>
    </lineage>
</organism>
<evidence type="ECO:0000313" key="1">
    <source>
        <dbReference type="EMBL" id="GAL85540.1"/>
    </source>
</evidence>